<gene>
    <name evidence="1" type="ORF">F4821DRAFT_212565</name>
</gene>
<comment type="caution">
    <text evidence="1">The sequence shown here is derived from an EMBL/GenBank/DDBJ whole genome shotgun (WGS) entry which is preliminary data.</text>
</comment>
<sequence>MMSRARAILHMRKGCDIAAGSVQVSQPPNSFLLPMPILYVREADGYAEITHRFQTSLSTDDFLELYEDLAATTQRLYQNAALRAEDERQLVPWSLISPQVAAPEHEQQVYDDDGELLRWRGLAHTEPEATAEDCEDREARMLETRALIRSHPQLTKNAKTVLLLVTQIPRGRWTDYETLQEHINESKTRLELNFLSKSGIGMARCLEECPFANADVPCHRVIGERCFDGRGFAWLGSHRHNAGLLQDEGVRFDGALNPYGRPFDDFRGCPRL</sequence>
<evidence type="ECO:0000313" key="2">
    <source>
        <dbReference type="Proteomes" id="UP001497680"/>
    </source>
</evidence>
<protein>
    <submittedName>
        <fullName evidence="1">Uncharacterized protein</fullName>
    </submittedName>
</protein>
<evidence type="ECO:0000313" key="1">
    <source>
        <dbReference type="EMBL" id="KAI6091153.1"/>
    </source>
</evidence>
<organism evidence="1 2">
    <name type="scientific">Hypoxylon rubiginosum</name>
    <dbReference type="NCBI Taxonomy" id="110542"/>
    <lineage>
        <taxon>Eukaryota</taxon>
        <taxon>Fungi</taxon>
        <taxon>Dikarya</taxon>
        <taxon>Ascomycota</taxon>
        <taxon>Pezizomycotina</taxon>
        <taxon>Sordariomycetes</taxon>
        <taxon>Xylariomycetidae</taxon>
        <taxon>Xylariales</taxon>
        <taxon>Hypoxylaceae</taxon>
        <taxon>Hypoxylon</taxon>
    </lineage>
</organism>
<name>A0ACC0DEE4_9PEZI</name>
<dbReference type="Proteomes" id="UP001497680">
    <property type="component" value="Unassembled WGS sequence"/>
</dbReference>
<reference evidence="1 2" key="1">
    <citation type="journal article" date="2022" name="New Phytol.">
        <title>Ecological generalism drives hyperdiversity of secondary metabolite gene clusters in xylarialean endophytes.</title>
        <authorList>
            <person name="Franco M.E.E."/>
            <person name="Wisecaver J.H."/>
            <person name="Arnold A.E."/>
            <person name="Ju Y.M."/>
            <person name="Slot J.C."/>
            <person name="Ahrendt S."/>
            <person name="Moore L.P."/>
            <person name="Eastman K.E."/>
            <person name="Scott K."/>
            <person name="Konkel Z."/>
            <person name="Mondo S.J."/>
            <person name="Kuo A."/>
            <person name="Hayes R.D."/>
            <person name="Haridas S."/>
            <person name="Andreopoulos B."/>
            <person name="Riley R."/>
            <person name="LaButti K."/>
            <person name="Pangilinan J."/>
            <person name="Lipzen A."/>
            <person name="Amirebrahimi M."/>
            <person name="Yan J."/>
            <person name="Adam C."/>
            <person name="Keymanesh K."/>
            <person name="Ng V."/>
            <person name="Louie K."/>
            <person name="Northen T."/>
            <person name="Drula E."/>
            <person name="Henrissat B."/>
            <person name="Hsieh H.M."/>
            <person name="Youens-Clark K."/>
            <person name="Lutzoni F."/>
            <person name="Miadlikowska J."/>
            <person name="Eastwood D.C."/>
            <person name="Hamelin R.C."/>
            <person name="Grigoriev I.V."/>
            <person name="U'Ren J.M."/>
        </authorList>
    </citation>
    <scope>NUCLEOTIDE SEQUENCE [LARGE SCALE GENOMIC DNA]</scope>
    <source>
        <strain evidence="1 2">ER1909</strain>
    </source>
</reference>
<dbReference type="EMBL" id="MU394288">
    <property type="protein sequence ID" value="KAI6091153.1"/>
    <property type="molecule type" value="Genomic_DNA"/>
</dbReference>
<accession>A0ACC0DEE4</accession>
<proteinExistence type="predicted"/>
<keyword evidence="2" id="KW-1185">Reference proteome</keyword>